<feature type="transmembrane region" description="Helical" evidence="1">
    <location>
        <begin position="137"/>
        <end position="156"/>
    </location>
</feature>
<reference evidence="2" key="1">
    <citation type="submission" date="2013-08" db="EMBL/GenBank/DDBJ databases">
        <authorList>
            <person name="Mendez C."/>
            <person name="Richter M."/>
            <person name="Ferrer M."/>
            <person name="Sanchez J."/>
        </authorList>
    </citation>
    <scope>NUCLEOTIDE SEQUENCE</scope>
</reference>
<feature type="transmembrane region" description="Helical" evidence="1">
    <location>
        <begin position="231"/>
        <end position="250"/>
    </location>
</feature>
<sequence length="376" mass="39803">MGNCVVAAIPLAFFGVLFSFLLVAISYMLGSVFNIAALKGWYQNELKEAVKSILIIIVIFSMFIILSSIAASYVGNPGSTLTTSSSAASTEITNNLASIYNALETSYFTPQLGNANNAFYELAGLYDGIGVWKSMTLSVYIPIPLIPVFTIASLDFGVNENLYVSSVVASTSDPTFSVLSDVGKLIVVPVMIILKVQADLLAEIIGIGLGVLLPVGIVLRAVPILRPLGGTFLALAIGISLVYPALLLGINLPISNYLPPTTIPPPTALCPSGWNSIECGFYVVMVSLATSGLYDVMVTLSNPAVHQVLTGFGYGLESYGSIYPAFNTILSQSFLVLILQFILFALDLIIGVVIMQHIASLLGGSLRLGIGKMKLA</sequence>
<reference evidence="2" key="2">
    <citation type="journal article" date="2014" name="ISME J.">
        <title>Microbial stratification in low pH oxic and suboxic macroscopic growths along an acid mine drainage.</title>
        <authorList>
            <person name="Mendez-Garcia C."/>
            <person name="Mesa V."/>
            <person name="Sprenger R.R."/>
            <person name="Richter M."/>
            <person name="Diez M.S."/>
            <person name="Solano J."/>
            <person name="Bargiela R."/>
            <person name="Golyshina O.V."/>
            <person name="Manteca A."/>
            <person name="Ramos J.L."/>
            <person name="Gallego J.R."/>
            <person name="Llorente I."/>
            <person name="Martins Dos Santos V.A."/>
            <person name="Jensen O.N."/>
            <person name="Pelaez A.I."/>
            <person name="Sanchez J."/>
            <person name="Ferrer M."/>
        </authorList>
    </citation>
    <scope>NUCLEOTIDE SEQUENCE</scope>
</reference>
<dbReference type="AlphaFoldDB" id="T1AIZ8"/>
<organism evidence="2">
    <name type="scientific">mine drainage metagenome</name>
    <dbReference type="NCBI Taxonomy" id="410659"/>
    <lineage>
        <taxon>unclassified sequences</taxon>
        <taxon>metagenomes</taxon>
        <taxon>ecological metagenomes</taxon>
    </lineage>
</organism>
<feature type="transmembrane region" description="Helical" evidence="1">
    <location>
        <begin position="12"/>
        <end position="37"/>
    </location>
</feature>
<evidence type="ECO:0000256" key="1">
    <source>
        <dbReference type="SAM" id="Phobius"/>
    </source>
</evidence>
<protein>
    <submittedName>
        <fullName evidence="2">Uncharacterized protein</fullName>
    </submittedName>
</protein>
<accession>T1AIZ8</accession>
<keyword evidence="1" id="KW-0812">Transmembrane</keyword>
<dbReference type="EMBL" id="AUZZ01007826">
    <property type="protein sequence ID" value="EQD40919.1"/>
    <property type="molecule type" value="Genomic_DNA"/>
</dbReference>
<comment type="caution">
    <text evidence="2">The sequence shown here is derived from an EMBL/GenBank/DDBJ whole genome shotgun (WGS) entry which is preliminary data.</text>
</comment>
<feature type="transmembrane region" description="Helical" evidence="1">
    <location>
        <begin position="200"/>
        <end position="219"/>
    </location>
</feature>
<keyword evidence="1" id="KW-1133">Transmembrane helix</keyword>
<evidence type="ECO:0000313" key="2">
    <source>
        <dbReference type="EMBL" id="EQD40919.1"/>
    </source>
</evidence>
<gene>
    <name evidence="2" type="ORF">B2A_10876</name>
</gene>
<proteinExistence type="predicted"/>
<name>T1AIZ8_9ZZZZ</name>
<keyword evidence="1" id="KW-0472">Membrane</keyword>
<feature type="transmembrane region" description="Helical" evidence="1">
    <location>
        <begin position="49"/>
        <end position="74"/>
    </location>
</feature>